<reference evidence="7 8" key="1">
    <citation type="submission" date="2020-02" db="EMBL/GenBank/DDBJ databases">
        <authorList>
            <person name="Yang Z."/>
        </authorList>
    </citation>
    <scope>NUCLEOTIDE SEQUENCE [LARGE SCALE GENOMIC DNA]</scope>
    <source>
        <strain evidence="7 8">HX-7-9</strain>
    </source>
</reference>
<evidence type="ECO:0000256" key="5">
    <source>
        <dbReference type="SAM" id="SignalP"/>
    </source>
</evidence>
<keyword evidence="1 5" id="KW-0732">Signal</keyword>
<evidence type="ECO:0000259" key="6">
    <source>
        <dbReference type="Pfam" id="PF09864"/>
    </source>
</evidence>
<comment type="caution">
    <text evidence="7">The sequence shown here is derived from an EMBL/GenBank/DDBJ whole genome shotgun (WGS) entry which is preliminary data.</text>
</comment>
<evidence type="ECO:0000256" key="2">
    <source>
        <dbReference type="ARBA" id="ARBA00023136"/>
    </source>
</evidence>
<evidence type="ECO:0000256" key="1">
    <source>
        <dbReference type="ARBA" id="ARBA00022729"/>
    </source>
</evidence>
<feature type="chain" id="PRO_5025567813" evidence="5">
    <location>
        <begin position="22"/>
        <end position="145"/>
    </location>
</feature>
<dbReference type="InterPro" id="IPR018660">
    <property type="entry name" value="MliC"/>
</dbReference>
<dbReference type="SUPFAM" id="SSF141488">
    <property type="entry name" value="YdhA-like"/>
    <property type="match status" value="1"/>
</dbReference>
<accession>A0A6B2KTK8</accession>
<evidence type="ECO:0000313" key="8">
    <source>
        <dbReference type="Proteomes" id="UP000482578"/>
    </source>
</evidence>
<proteinExistence type="predicted"/>
<sequence>MTSIRIPVLAVLLASAASAWAQDASAPQAAPERAPLAASAPLAEPPAPVLVPAPVVAPEPPPPAPRPVRYRCEGDVAIEAVYPPLDRADDPVTISWLGGRETLKIARSGSGARYVNRSYVWWTKGDTAFLSTRGGRMLVRNCNAQ</sequence>
<keyword evidence="2" id="KW-0472">Membrane</keyword>
<keyword evidence="4" id="KW-0449">Lipoprotein</keyword>
<name>A0A6B2KTK8_9NEIS</name>
<keyword evidence="3" id="KW-0564">Palmitate</keyword>
<dbReference type="Gene3D" id="2.40.128.200">
    <property type="match status" value="1"/>
</dbReference>
<evidence type="ECO:0000313" key="7">
    <source>
        <dbReference type="EMBL" id="NDV13444.1"/>
    </source>
</evidence>
<evidence type="ECO:0000256" key="3">
    <source>
        <dbReference type="ARBA" id="ARBA00023139"/>
    </source>
</evidence>
<gene>
    <name evidence="7" type="ORF">GZH52_11690</name>
</gene>
<dbReference type="Pfam" id="PF09864">
    <property type="entry name" value="MliC"/>
    <property type="match status" value="1"/>
</dbReference>
<protein>
    <submittedName>
        <fullName evidence="7">Lysozyme inhibitor</fullName>
    </submittedName>
</protein>
<dbReference type="RefSeq" id="WP_163316639.1">
    <property type="nucleotide sequence ID" value="NZ_JAAGAA010000010.1"/>
</dbReference>
<organism evidence="7 8">
    <name type="scientific">Crenobacter caeni</name>
    <dbReference type="NCBI Taxonomy" id="2705474"/>
    <lineage>
        <taxon>Bacteria</taxon>
        <taxon>Pseudomonadati</taxon>
        <taxon>Pseudomonadota</taxon>
        <taxon>Betaproteobacteria</taxon>
        <taxon>Neisseriales</taxon>
        <taxon>Neisseriaceae</taxon>
        <taxon>Crenobacter</taxon>
    </lineage>
</organism>
<dbReference type="AlphaFoldDB" id="A0A6B2KTK8"/>
<evidence type="ECO:0000256" key="4">
    <source>
        <dbReference type="ARBA" id="ARBA00023288"/>
    </source>
</evidence>
<dbReference type="Proteomes" id="UP000482578">
    <property type="component" value="Unassembled WGS sequence"/>
</dbReference>
<feature type="domain" description="C-type lysozyme inhibitor" evidence="6">
    <location>
        <begin position="70"/>
        <end position="135"/>
    </location>
</feature>
<feature type="signal peptide" evidence="5">
    <location>
        <begin position="1"/>
        <end position="21"/>
    </location>
</feature>
<keyword evidence="8" id="KW-1185">Reference proteome</keyword>
<dbReference type="InterPro" id="IPR036328">
    <property type="entry name" value="MliC_sf"/>
</dbReference>
<dbReference type="EMBL" id="JAAGAA010000010">
    <property type="protein sequence ID" value="NDV13444.1"/>
    <property type="molecule type" value="Genomic_DNA"/>
</dbReference>